<sequence length="389" mass="42433">MGEFEVHNLAFIPDQESQTMKEKLTEIPLGPVDMVVKAEAGEVAKDGATAPVAGLSGLQYAIDDIPPSHISVFLGLQHFLMMVGGTMIIPLLLSDKLCITNEDPARAYLLSTILFVSGIVTFLQCTLGSRLPIIQGGTFSLILPAFAILDLPENKCPSNADLEAMTDDERAEVWMSRMRIIQGGIILASLVQVFVGFTGLIGYVMKWISPISICPLIALVGLSLFDVAATDASENWGIAAMTIVLLLLFSQYISEWDVPVFPKWNFTTKTFSVTKLKIFKLFPVILTLCTAWLVCYILTVTEALPENDKARTDIKSSILRKSPWIRVPYPFQWGMPRVTASAFIGMLAGVLASAMESIGDYFACARLAGKASGSGSNRREVSSLLHVME</sequence>
<evidence type="ECO:0000256" key="2">
    <source>
        <dbReference type="ARBA" id="ARBA00008821"/>
    </source>
</evidence>
<dbReference type="PANTHER" id="PTHR11119">
    <property type="entry name" value="XANTHINE-URACIL / VITAMIN C PERMEASE FAMILY MEMBER"/>
    <property type="match status" value="1"/>
</dbReference>
<keyword evidence="5" id="KW-0472">Membrane</keyword>
<protein>
    <submittedName>
        <fullName evidence="6">Uncharacterized protein</fullName>
    </submittedName>
</protein>
<name>A0A7R8ZGW1_9CRUS</name>
<evidence type="ECO:0000256" key="1">
    <source>
        <dbReference type="ARBA" id="ARBA00004141"/>
    </source>
</evidence>
<dbReference type="OrthoDB" id="1641903at2759"/>
<accession>A0A7R8ZGW1</accession>
<gene>
    <name evidence="6" type="ORF">CTOB1V02_LOCUS1760</name>
</gene>
<keyword evidence="3" id="KW-0812">Transmembrane</keyword>
<organism evidence="6">
    <name type="scientific">Cyprideis torosa</name>
    <dbReference type="NCBI Taxonomy" id="163714"/>
    <lineage>
        <taxon>Eukaryota</taxon>
        <taxon>Metazoa</taxon>
        <taxon>Ecdysozoa</taxon>
        <taxon>Arthropoda</taxon>
        <taxon>Crustacea</taxon>
        <taxon>Oligostraca</taxon>
        <taxon>Ostracoda</taxon>
        <taxon>Podocopa</taxon>
        <taxon>Podocopida</taxon>
        <taxon>Cytherocopina</taxon>
        <taxon>Cytheroidea</taxon>
        <taxon>Cytherideidae</taxon>
        <taxon>Cyprideis</taxon>
    </lineage>
</organism>
<comment type="similarity">
    <text evidence="2">Belongs to the nucleobase:cation symporter-2 (NCS2) (TC 2.A.40) family.</text>
</comment>
<dbReference type="EMBL" id="OB660253">
    <property type="protein sequence ID" value="CAD7223781.1"/>
    <property type="molecule type" value="Genomic_DNA"/>
</dbReference>
<keyword evidence="4" id="KW-1133">Transmembrane helix</keyword>
<dbReference type="AlphaFoldDB" id="A0A7R8ZGW1"/>
<reference evidence="6" key="1">
    <citation type="submission" date="2020-11" db="EMBL/GenBank/DDBJ databases">
        <authorList>
            <person name="Tran Van P."/>
        </authorList>
    </citation>
    <scope>NUCLEOTIDE SEQUENCE</scope>
</reference>
<dbReference type="GO" id="GO:0016020">
    <property type="term" value="C:membrane"/>
    <property type="evidence" value="ECO:0007669"/>
    <property type="project" value="UniProtKB-SubCell"/>
</dbReference>
<evidence type="ECO:0000313" key="6">
    <source>
        <dbReference type="EMBL" id="CAD7223781.1"/>
    </source>
</evidence>
<comment type="subcellular location">
    <subcellularLocation>
        <location evidence="1">Membrane</location>
        <topology evidence="1">Multi-pass membrane protein</topology>
    </subcellularLocation>
</comment>
<proteinExistence type="inferred from homology"/>
<dbReference type="Pfam" id="PF00860">
    <property type="entry name" value="Xan_ur_permease"/>
    <property type="match status" value="1"/>
</dbReference>
<dbReference type="InterPro" id="IPR006043">
    <property type="entry name" value="NCS2"/>
</dbReference>
<evidence type="ECO:0000256" key="4">
    <source>
        <dbReference type="ARBA" id="ARBA00022989"/>
    </source>
</evidence>
<evidence type="ECO:0000256" key="5">
    <source>
        <dbReference type="ARBA" id="ARBA00023136"/>
    </source>
</evidence>
<dbReference type="GO" id="GO:0022857">
    <property type="term" value="F:transmembrane transporter activity"/>
    <property type="evidence" value="ECO:0007669"/>
    <property type="project" value="InterPro"/>
</dbReference>
<evidence type="ECO:0000256" key="3">
    <source>
        <dbReference type="ARBA" id="ARBA00022692"/>
    </source>
</evidence>